<accession>A0A0P1AUM1</accession>
<evidence type="ECO:0000313" key="2">
    <source>
        <dbReference type="Proteomes" id="UP000054928"/>
    </source>
</evidence>
<dbReference type="Proteomes" id="UP000054928">
    <property type="component" value="Unassembled WGS sequence"/>
</dbReference>
<dbReference type="GeneID" id="36396228"/>
<reference evidence="2" key="1">
    <citation type="submission" date="2014-09" db="EMBL/GenBank/DDBJ databases">
        <authorList>
            <person name="Sharma Rahul"/>
            <person name="Thines Marco"/>
        </authorList>
    </citation>
    <scope>NUCLEOTIDE SEQUENCE [LARGE SCALE GENOMIC DNA]</scope>
</reference>
<protein>
    <submittedName>
        <fullName evidence="1">Uncharacterized protein</fullName>
    </submittedName>
</protein>
<dbReference type="RefSeq" id="XP_024581210.1">
    <property type="nucleotide sequence ID" value="XM_024730987.1"/>
</dbReference>
<proteinExistence type="predicted"/>
<evidence type="ECO:0000313" key="1">
    <source>
        <dbReference type="EMBL" id="CEG44841.1"/>
    </source>
</evidence>
<name>A0A0P1AUM1_PLAHL</name>
<keyword evidence="2" id="KW-1185">Reference proteome</keyword>
<organism evidence="1 2">
    <name type="scientific">Plasmopara halstedii</name>
    <name type="common">Downy mildew of sunflower</name>
    <dbReference type="NCBI Taxonomy" id="4781"/>
    <lineage>
        <taxon>Eukaryota</taxon>
        <taxon>Sar</taxon>
        <taxon>Stramenopiles</taxon>
        <taxon>Oomycota</taxon>
        <taxon>Peronosporomycetes</taxon>
        <taxon>Peronosporales</taxon>
        <taxon>Peronosporaceae</taxon>
        <taxon>Plasmopara</taxon>
    </lineage>
</organism>
<dbReference type="EMBL" id="CCYD01001336">
    <property type="protein sequence ID" value="CEG44841.1"/>
    <property type="molecule type" value="Genomic_DNA"/>
</dbReference>
<dbReference type="AlphaFoldDB" id="A0A0P1AUM1"/>
<sequence>MTGSFAAVEMNFFRMDICKNPALTKLHVAPIFSIILTARSSRLLFLMIESFPLEFAISASLTVG</sequence>